<evidence type="ECO:0000259" key="6">
    <source>
        <dbReference type="Pfam" id="PF13361"/>
    </source>
</evidence>
<sequence length="934" mass="102240">MSYVEEAWGYGSLADSEAGSFPMGTNNELSHPGDQWHPVHSDEGGDVSVPYVIKLLLLTEELLGEACDLAQRGFHLPLLLDAHEQSLVPPPQPTCSTLLVGRSGTGKTSLALEILYRVQETNSARRAARDAALRERASGDERATAPPTPQELSAIEGGLPPHTNVLFLCKSVTLASRVKSHSEQLMLPLGEPPADSERLKLDFSAAEPELQAPLFLSSSEWLVLLDRCLPPDQRWFKSEQEEAQFKEAINGTGDGLASLLSHMELAEGDDRPTRAPAAHEHVHDASEARPLGDDSPTRSAGDARGGAAAAARQRRQKGNAAPEARRELLTFEMFEQLFQGHKTLRSLSAFSYIKGSREAMKTKEGYLSRDEYIALASKMSPLPAEMRGVAYDAFEDYLRKKRRHRLYDVCDVVFHLFTQVRQGEVRHSPLHRVIIDEVQDLTMAELALLHDAATDKDGLFGDAARLRERERDDPLSLDTITRGVGFRFTDVRLLFDGRPKPAQLITNYRTHSGILTAANALVSLLTKLFPTTLDRLDDKRALNDERGHFLGPPPALLPDTTPARVSEMMLAGDELGLCEMGANQVVIVRSASAKKKLPPLLQSGLVLTVEESKGLEFDDVCIFDFFADSPRECTWAVLSTLDGDEAAAGAATADRGAAPFDPVRDNILCEELKMLYVAMTRARKRCFVYDSSTERRKPLFDLLSRAGVAESGLEGLLSVSKTKSRKSSAEDWLRQADNLERNRLWAHAEKAFLKGGDEKRALEAGGRRLCDEAAVAPKEARSAAFHHAAIAFMLCASREPEERARGVSLVRAARIWCAAASFASSSRAAGFYARAGEVLRDGVNPPRLVDALSCFVGAAEQTPKDKMAWATAQGLAARALQDSGADAERLEAAFKPLSFLAAQAEKATLEQLVDAMAPLLSDFSVSGIRWEEDK</sequence>
<feature type="compositionally biased region" description="Basic and acidic residues" evidence="5">
    <location>
        <begin position="269"/>
        <end position="296"/>
    </location>
</feature>
<dbReference type="AlphaFoldDB" id="A0A0D3JFD2"/>
<dbReference type="HOGENOM" id="CLU_313624_0_0_1"/>
<evidence type="ECO:0000313" key="8">
    <source>
        <dbReference type="Proteomes" id="UP000013827"/>
    </source>
</evidence>
<feature type="compositionally biased region" description="Basic and acidic residues" evidence="5">
    <location>
        <begin position="127"/>
        <end position="143"/>
    </location>
</feature>
<dbReference type="InterPro" id="IPR039904">
    <property type="entry name" value="TRANK1"/>
</dbReference>
<dbReference type="InterPro" id="IPR027417">
    <property type="entry name" value="P-loop_NTPase"/>
</dbReference>
<keyword evidence="8" id="KW-1185">Reference proteome</keyword>
<proteinExistence type="predicted"/>
<protein>
    <recommendedName>
        <fullName evidence="6">UvrD-like helicase C-terminal domain-containing protein</fullName>
    </recommendedName>
</protein>
<evidence type="ECO:0000256" key="5">
    <source>
        <dbReference type="SAM" id="MobiDB-lite"/>
    </source>
</evidence>
<dbReference type="STRING" id="2903.R1CI39"/>
<feature type="region of interest" description="Disordered" evidence="5">
    <location>
        <begin position="269"/>
        <end position="322"/>
    </location>
</feature>
<dbReference type="Proteomes" id="UP000013827">
    <property type="component" value="Unassembled WGS sequence"/>
</dbReference>
<dbReference type="InterPro" id="IPR014017">
    <property type="entry name" value="DNA_helicase_UvrD-like_C"/>
</dbReference>
<keyword evidence="4" id="KW-0067">ATP-binding</keyword>
<keyword evidence="3" id="KW-0347">Helicase</keyword>
<feature type="region of interest" description="Disordered" evidence="5">
    <location>
        <begin position="126"/>
        <end position="156"/>
    </location>
</feature>
<dbReference type="GO" id="GO:0016787">
    <property type="term" value="F:hydrolase activity"/>
    <property type="evidence" value="ECO:0007669"/>
    <property type="project" value="UniProtKB-KW"/>
</dbReference>
<dbReference type="Gene3D" id="3.40.50.300">
    <property type="entry name" value="P-loop containing nucleotide triphosphate hydrolases"/>
    <property type="match status" value="1"/>
</dbReference>
<dbReference type="SUPFAM" id="SSF52540">
    <property type="entry name" value="P-loop containing nucleoside triphosphate hydrolases"/>
    <property type="match status" value="1"/>
</dbReference>
<evidence type="ECO:0000256" key="2">
    <source>
        <dbReference type="ARBA" id="ARBA00022801"/>
    </source>
</evidence>
<dbReference type="PaxDb" id="2903-EOD22217"/>
<reference evidence="8" key="1">
    <citation type="journal article" date="2013" name="Nature">
        <title>Pan genome of the phytoplankton Emiliania underpins its global distribution.</title>
        <authorList>
            <person name="Read B.A."/>
            <person name="Kegel J."/>
            <person name="Klute M.J."/>
            <person name="Kuo A."/>
            <person name="Lefebvre S.C."/>
            <person name="Maumus F."/>
            <person name="Mayer C."/>
            <person name="Miller J."/>
            <person name="Monier A."/>
            <person name="Salamov A."/>
            <person name="Young J."/>
            <person name="Aguilar M."/>
            <person name="Claverie J.M."/>
            <person name="Frickenhaus S."/>
            <person name="Gonzalez K."/>
            <person name="Herman E.K."/>
            <person name="Lin Y.C."/>
            <person name="Napier J."/>
            <person name="Ogata H."/>
            <person name="Sarno A.F."/>
            <person name="Shmutz J."/>
            <person name="Schroeder D."/>
            <person name="de Vargas C."/>
            <person name="Verret F."/>
            <person name="von Dassow P."/>
            <person name="Valentin K."/>
            <person name="Van de Peer Y."/>
            <person name="Wheeler G."/>
            <person name="Dacks J.B."/>
            <person name="Delwiche C.F."/>
            <person name="Dyhrman S.T."/>
            <person name="Glockner G."/>
            <person name="John U."/>
            <person name="Richards T."/>
            <person name="Worden A.Z."/>
            <person name="Zhang X."/>
            <person name="Grigoriev I.V."/>
            <person name="Allen A.E."/>
            <person name="Bidle K."/>
            <person name="Borodovsky M."/>
            <person name="Bowler C."/>
            <person name="Brownlee C."/>
            <person name="Cock J.M."/>
            <person name="Elias M."/>
            <person name="Gladyshev V.N."/>
            <person name="Groth M."/>
            <person name="Guda C."/>
            <person name="Hadaegh A."/>
            <person name="Iglesias-Rodriguez M.D."/>
            <person name="Jenkins J."/>
            <person name="Jones B.M."/>
            <person name="Lawson T."/>
            <person name="Leese F."/>
            <person name="Lindquist E."/>
            <person name="Lobanov A."/>
            <person name="Lomsadze A."/>
            <person name="Malik S.B."/>
            <person name="Marsh M.E."/>
            <person name="Mackinder L."/>
            <person name="Mock T."/>
            <person name="Mueller-Roeber B."/>
            <person name="Pagarete A."/>
            <person name="Parker M."/>
            <person name="Probert I."/>
            <person name="Quesneville H."/>
            <person name="Raines C."/>
            <person name="Rensing S.A."/>
            <person name="Riano-Pachon D.M."/>
            <person name="Richier S."/>
            <person name="Rokitta S."/>
            <person name="Shiraiwa Y."/>
            <person name="Soanes D.M."/>
            <person name="van der Giezen M."/>
            <person name="Wahlund T.M."/>
            <person name="Williams B."/>
            <person name="Wilson W."/>
            <person name="Wolfe G."/>
            <person name="Wurch L.L."/>
        </authorList>
    </citation>
    <scope>NUCLEOTIDE SEQUENCE</scope>
</reference>
<dbReference type="KEGG" id="ehx:EMIHUDRAFT_463681"/>
<dbReference type="PANTHER" id="PTHR21529:SF4">
    <property type="entry name" value="TPR AND ANKYRIN REPEAT-CONTAINING PROTEIN 1"/>
    <property type="match status" value="1"/>
</dbReference>
<dbReference type="PANTHER" id="PTHR21529">
    <property type="entry name" value="MAMMARY TURMOR VIRUS RECEPTOR HOMOLOG 1, 2 MTVR1, 2"/>
    <property type="match status" value="1"/>
</dbReference>
<dbReference type="Pfam" id="PF13361">
    <property type="entry name" value="UvrD_C"/>
    <property type="match status" value="1"/>
</dbReference>
<accession>A0A0D3JFD2</accession>
<name>A0A0D3JFD2_EMIH1</name>
<feature type="domain" description="UvrD-like helicase C-terminal" evidence="6">
    <location>
        <begin position="606"/>
        <end position="688"/>
    </location>
</feature>
<keyword evidence="2" id="KW-0378">Hydrolase</keyword>
<dbReference type="RefSeq" id="XP_005774646.1">
    <property type="nucleotide sequence ID" value="XM_005774589.1"/>
</dbReference>
<dbReference type="GO" id="GO:0004386">
    <property type="term" value="F:helicase activity"/>
    <property type="evidence" value="ECO:0007669"/>
    <property type="project" value="UniProtKB-KW"/>
</dbReference>
<dbReference type="EnsemblProtists" id="EOD22217">
    <property type="protein sequence ID" value="EOD22217"/>
    <property type="gene ID" value="EMIHUDRAFT_463681"/>
</dbReference>
<organism evidence="7 8">
    <name type="scientific">Emiliania huxleyi (strain CCMP1516)</name>
    <dbReference type="NCBI Taxonomy" id="280463"/>
    <lineage>
        <taxon>Eukaryota</taxon>
        <taxon>Haptista</taxon>
        <taxon>Haptophyta</taxon>
        <taxon>Prymnesiophyceae</taxon>
        <taxon>Isochrysidales</taxon>
        <taxon>Noelaerhabdaceae</taxon>
        <taxon>Emiliania</taxon>
    </lineage>
</organism>
<evidence type="ECO:0000256" key="3">
    <source>
        <dbReference type="ARBA" id="ARBA00022806"/>
    </source>
</evidence>
<dbReference type="GeneID" id="17267764"/>
<dbReference type="GO" id="GO:0005524">
    <property type="term" value="F:ATP binding"/>
    <property type="evidence" value="ECO:0007669"/>
    <property type="project" value="UniProtKB-KW"/>
</dbReference>
<evidence type="ECO:0000256" key="1">
    <source>
        <dbReference type="ARBA" id="ARBA00022741"/>
    </source>
</evidence>
<keyword evidence="1" id="KW-0547">Nucleotide-binding</keyword>
<evidence type="ECO:0000313" key="7">
    <source>
        <dbReference type="EnsemblProtists" id="EOD22217"/>
    </source>
</evidence>
<feature type="compositionally biased region" description="Low complexity" evidence="5">
    <location>
        <begin position="300"/>
        <end position="311"/>
    </location>
</feature>
<evidence type="ECO:0000256" key="4">
    <source>
        <dbReference type="ARBA" id="ARBA00022840"/>
    </source>
</evidence>
<reference evidence="7" key="2">
    <citation type="submission" date="2024-10" db="UniProtKB">
        <authorList>
            <consortium name="EnsemblProtists"/>
        </authorList>
    </citation>
    <scope>IDENTIFICATION</scope>
</reference>
<dbReference type="eggNOG" id="ENOG502QQZC">
    <property type="taxonomic scope" value="Eukaryota"/>
</dbReference>